<gene>
    <name evidence="5" type="ORF">CAL29_01950</name>
</gene>
<dbReference type="SUPFAM" id="SSF50891">
    <property type="entry name" value="Cyclophilin-like"/>
    <property type="match status" value="1"/>
</dbReference>
<dbReference type="AlphaFoldDB" id="A0A261SJ77"/>
<dbReference type="RefSeq" id="WP_094851322.1">
    <property type="nucleotide sequence ID" value="NZ_NEVM01000001.1"/>
</dbReference>
<dbReference type="Proteomes" id="UP000216020">
    <property type="component" value="Unassembled WGS sequence"/>
</dbReference>
<accession>A0A261SJ77</accession>
<feature type="domain" description="Carboxyltransferase" evidence="4">
    <location>
        <begin position="23"/>
        <end position="317"/>
    </location>
</feature>
<dbReference type="Gene3D" id="2.40.100.10">
    <property type="entry name" value="Cyclophilin-like"/>
    <property type="match status" value="1"/>
</dbReference>
<dbReference type="Pfam" id="PF02626">
    <property type="entry name" value="CT_A_B"/>
    <property type="match status" value="1"/>
</dbReference>
<comment type="caution">
    <text evidence="5">The sequence shown here is derived from an EMBL/GenBank/DDBJ whole genome shotgun (WGS) entry which is preliminary data.</text>
</comment>
<dbReference type="InterPro" id="IPR052708">
    <property type="entry name" value="PxpC"/>
</dbReference>
<name>A0A261SJ77_9BORD</name>
<evidence type="ECO:0000256" key="3">
    <source>
        <dbReference type="ARBA" id="ARBA00022840"/>
    </source>
</evidence>
<dbReference type="EMBL" id="NEVM01000001">
    <property type="protein sequence ID" value="OZI37215.1"/>
    <property type="molecule type" value="Genomic_DNA"/>
</dbReference>
<dbReference type="SMART" id="SM00797">
    <property type="entry name" value="AHS2"/>
    <property type="match status" value="1"/>
</dbReference>
<keyword evidence="1" id="KW-0547">Nucleotide-binding</keyword>
<protein>
    <recommendedName>
        <fullName evidence="4">Carboxyltransferase domain-containing protein</fullName>
    </recommendedName>
</protein>
<dbReference type="OrthoDB" id="9768696at2"/>
<proteinExistence type="predicted"/>
<evidence type="ECO:0000256" key="2">
    <source>
        <dbReference type="ARBA" id="ARBA00022801"/>
    </source>
</evidence>
<reference evidence="6" key="1">
    <citation type="submission" date="2017-05" db="EMBL/GenBank/DDBJ databases">
        <title>Complete and WGS of Bordetella genogroups.</title>
        <authorList>
            <person name="Spilker T."/>
            <person name="Lipuma J."/>
        </authorList>
    </citation>
    <scope>NUCLEOTIDE SEQUENCE [LARGE SCALE GENOMIC DNA]</scope>
    <source>
        <strain evidence="6">AU16122</strain>
    </source>
</reference>
<organism evidence="5 6">
    <name type="scientific">Bordetella genomosp. 10</name>
    <dbReference type="NCBI Taxonomy" id="1416804"/>
    <lineage>
        <taxon>Bacteria</taxon>
        <taxon>Pseudomonadati</taxon>
        <taxon>Pseudomonadota</taxon>
        <taxon>Betaproteobacteria</taxon>
        <taxon>Burkholderiales</taxon>
        <taxon>Alcaligenaceae</taxon>
        <taxon>Bordetella</taxon>
    </lineage>
</organism>
<dbReference type="InterPro" id="IPR029000">
    <property type="entry name" value="Cyclophilin-like_dom_sf"/>
</dbReference>
<dbReference type="InterPro" id="IPR003778">
    <property type="entry name" value="CT_A_B"/>
</dbReference>
<dbReference type="PANTHER" id="PTHR43309">
    <property type="entry name" value="5-OXOPROLINASE SUBUNIT C"/>
    <property type="match status" value="1"/>
</dbReference>
<keyword evidence="3" id="KW-0067">ATP-binding</keyword>
<evidence type="ECO:0000256" key="1">
    <source>
        <dbReference type="ARBA" id="ARBA00022741"/>
    </source>
</evidence>
<evidence type="ECO:0000313" key="5">
    <source>
        <dbReference type="EMBL" id="OZI37215.1"/>
    </source>
</evidence>
<dbReference type="NCBIfam" id="TIGR00724">
    <property type="entry name" value="urea_amlyse_rel"/>
    <property type="match status" value="1"/>
</dbReference>
<dbReference type="GO" id="GO:0016787">
    <property type="term" value="F:hydrolase activity"/>
    <property type="evidence" value="ECO:0007669"/>
    <property type="project" value="UniProtKB-KW"/>
</dbReference>
<dbReference type="PANTHER" id="PTHR43309:SF3">
    <property type="entry name" value="5-OXOPROLINASE SUBUNIT C"/>
    <property type="match status" value="1"/>
</dbReference>
<sequence>MIEILKTLPLNSVQDLGRPGKRGLGIARAGALDTLAMMGANALLGNAPQEAVLEIQMFPVSMRFTQRTLIALTGADSRAEINGKRLPPWWVREVHPGDELHMLPPLRGARCYLAVQGGIDVPEVLGSRSTALRYGFGGHRGRSLQKGDVLPVGAGAASCRSSAGFGARAPADVLKSDPDGAAVDTPNDKDICLRVMRAAEYDLFDEASQAAFENATWTVSTQSDRMGYRLSGPALQRKVHGEMRSHPIVPGVVQVPPSGQPIVQLADGNSAGGYPKIGFVIDADLWRIAQARPGARLRFRMCGIAEARRAQAEVEDYLTGLREQARYGRVPAGSQRMR</sequence>
<evidence type="ECO:0000259" key="4">
    <source>
        <dbReference type="SMART" id="SM00797"/>
    </source>
</evidence>
<evidence type="ECO:0000313" key="6">
    <source>
        <dbReference type="Proteomes" id="UP000216020"/>
    </source>
</evidence>
<keyword evidence="2" id="KW-0378">Hydrolase</keyword>
<dbReference type="GO" id="GO:0005524">
    <property type="term" value="F:ATP binding"/>
    <property type="evidence" value="ECO:0007669"/>
    <property type="project" value="UniProtKB-KW"/>
</dbReference>
<keyword evidence="6" id="KW-1185">Reference proteome</keyword>